<dbReference type="GO" id="GO:0003700">
    <property type="term" value="F:DNA-binding transcription factor activity"/>
    <property type="evidence" value="ECO:0007669"/>
    <property type="project" value="InterPro"/>
</dbReference>
<protein>
    <submittedName>
        <fullName evidence="3">DeoR family transcriptional regulator</fullName>
    </submittedName>
</protein>
<proteinExistence type="predicted"/>
<name>A0A919XAK3_9BACL</name>
<dbReference type="Proteomes" id="UP000679779">
    <property type="component" value="Unassembled WGS sequence"/>
</dbReference>
<gene>
    <name evidence="3" type="ORF">J2TS6_02320</name>
</gene>
<dbReference type="PANTHER" id="PTHR38600">
    <property type="entry name" value="TRANSCRIPTIONAL REGULATORY PROTEIN"/>
    <property type="match status" value="1"/>
</dbReference>
<evidence type="ECO:0000256" key="1">
    <source>
        <dbReference type="ARBA" id="ARBA00023125"/>
    </source>
</evidence>
<dbReference type="GO" id="GO:0003677">
    <property type="term" value="F:DNA binding"/>
    <property type="evidence" value="ECO:0007669"/>
    <property type="project" value="UniProtKB-KW"/>
</dbReference>
<dbReference type="EMBL" id="BORQ01000001">
    <property type="protein sequence ID" value="GIO29091.1"/>
    <property type="molecule type" value="Genomic_DNA"/>
</dbReference>
<dbReference type="InterPro" id="IPR011991">
    <property type="entry name" value="ArsR-like_HTH"/>
</dbReference>
<feature type="domain" description="HTH arsR-type" evidence="2">
    <location>
        <begin position="1"/>
        <end position="85"/>
    </location>
</feature>
<keyword evidence="1" id="KW-0238">DNA-binding</keyword>
<dbReference type="InterPro" id="IPR036390">
    <property type="entry name" value="WH_DNA-bd_sf"/>
</dbReference>
<dbReference type="CDD" id="cd00090">
    <property type="entry name" value="HTH_ARSR"/>
    <property type="match status" value="1"/>
</dbReference>
<organism evidence="3 4">
    <name type="scientific">Paenibacillus albilobatus</name>
    <dbReference type="NCBI Taxonomy" id="2716884"/>
    <lineage>
        <taxon>Bacteria</taxon>
        <taxon>Bacillati</taxon>
        <taxon>Bacillota</taxon>
        <taxon>Bacilli</taxon>
        <taxon>Bacillales</taxon>
        <taxon>Paenibacillaceae</taxon>
        <taxon>Paenibacillus</taxon>
    </lineage>
</organism>
<dbReference type="PROSITE" id="PS50987">
    <property type="entry name" value="HTH_ARSR_2"/>
    <property type="match status" value="1"/>
</dbReference>
<evidence type="ECO:0000259" key="2">
    <source>
        <dbReference type="PROSITE" id="PS50987"/>
    </source>
</evidence>
<dbReference type="InterPro" id="IPR036388">
    <property type="entry name" value="WH-like_DNA-bd_sf"/>
</dbReference>
<dbReference type="SUPFAM" id="SSF46785">
    <property type="entry name" value="Winged helix' DNA-binding domain"/>
    <property type="match status" value="1"/>
</dbReference>
<keyword evidence="4" id="KW-1185">Reference proteome</keyword>
<sequence length="214" mass="24338">MNQQLDISTRDKILQLLKTKGELSAKEITEFIGITSMAVRRHINTLEKEGLIESKTIRQPMGRPTAIYHLTDQAESFFPNKYHTLTLDLLGELELDAGSAMVDRLFERRSESLQKNHAAKMKGKSFGEKVAILAEIQNDNGYMVELEQNSEDEYALLEYNCPISRIAKKYNHACTCEMKMFESLLGAEVVRTECLAQGDKKCAYTLKNKKKTSH</sequence>
<dbReference type="AlphaFoldDB" id="A0A919XAK3"/>
<accession>A0A919XAK3</accession>
<dbReference type="RefSeq" id="WP_160042037.1">
    <property type="nucleotide sequence ID" value="NZ_BORQ01000001.1"/>
</dbReference>
<dbReference type="Pfam" id="PF13412">
    <property type="entry name" value="HTH_24"/>
    <property type="match status" value="1"/>
</dbReference>
<evidence type="ECO:0000313" key="3">
    <source>
        <dbReference type="EMBL" id="GIO29091.1"/>
    </source>
</evidence>
<evidence type="ECO:0000313" key="4">
    <source>
        <dbReference type="Proteomes" id="UP000679779"/>
    </source>
</evidence>
<dbReference type="InterPro" id="IPR001845">
    <property type="entry name" value="HTH_ArsR_DNA-bd_dom"/>
</dbReference>
<reference evidence="3" key="1">
    <citation type="submission" date="2021-03" db="EMBL/GenBank/DDBJ databases">
        <title>Antimicrobial resistance genes in bacteria isolated from Japanese honey, and their potential for conferring macrolide and lincosamide resistance in the American foulbrood pathogen Paenibacillus larvae.</title>
        <authorList>
            <person name="Okamoto M."/>
            <person name="Kumagai M."/>
            <person name="Kanamori H."/>
            <person name="Takamatsu D."/>
        </authorList>
    </citation>
    <scope>NUCLEOTIDE SEQUENCE</scope>
    <source>
        <strain evidence="3">J2TS6</strain>
    </source>
</reference>
<dbReference type="PANTHER" id="PTHR38600:SF2">
    <property type="entry name" value="SLL0088 PROTEIN"/>
    <property type="match status" value="1"/>
</dbReference>
<comment type="caution">
    <text evidence="3">The sequence shown here is derived from an EMBL/GenBank/DDBJ whole genome shotgun (WGS) entry which is preliminary data.</text>
</comment>
<dbReference type="Gene3D" id="1.10.10.10">
    <property type="entry name" value="Winged helix-like DNA-binding domain superfamily/Winged helix DNA-binding domain"/>
    <property type="match status" value="1"/>
</dbReference>